<dbReference type="SUPFAM" id="SSF52540">
    <property type="entry name" value="P-loop containing nucleoside triphosphate hydrolases"/>
    <property type="match status" value="1"/>
</dbReference>
<dbReference type="Proteomes" id="UP001168613">
    <property type="component" value="Unassembled WGS sequence"/>
</dbReference>
<dbReference type="InterPro" id="IPR002611">
    <property type="entry name" value="IstB_ATP-bd"/>
</dbReference>
<dbReference type="RefSeq" id="WP_266124397.1">
    <property type="nucleotide sequence ID" value="NZ_JAJHNU010000002.1"/>
</dbReference>
<organism evidence="2 3">
    <name type="scientific">Alcaligenes endophyticus</name>
    <dbReference type="NCBI Taxonomy" id="1929088"/>
    <lineage>
        <taxon>Bacteria</taxon>
        <taxon>Pseudomonadati</taxon>
        <taxon>Pseudomonadota</taxon>
        <taxon>Betaproteobacteria</taxon>
        <taxon>Burkholderiales</taxon>
        <taxon>Alcaligenaceae</taxon>
        <taxon>Alcaligenes</taxon>
    </lineage>
</organism>
<dbReference type="EMBL" id="JAJHNU010000002">
    <property type="protein sequence ID" value="MDN4121730.1"/>
    <property type="molecule type" value="Genomic_DNA"/>
</dbReference>
<proteinExistence type="predicted"/>
<dbReference type="SMART" id="SM00382">
    <property type="entry name" value="AAA"/>
    <property type="match status" value="1"/>
</dbReference>
<name>A0ABT8EKT9_9BURK</name>
<evidence type="ECO:0000259" key="1">
    <source>
        <dbReference type="SMART" id="SM00382"/>
    </source>
</evidence>
<feature type="domain" description="AAA+ ATPase" evidence="1">
    <location>
        <begin position="98"/>
        <end position="225"/>
    </location>
</feature>
<evidence type="ECO:0000313" key="2">
    <source>
        <dbReference type="EMBL" id="MDN4121730.1"/>
    </source>
</evidence>
<dbReference type="InterPro" id="IPR027417">
    <property type="entry name" value="P-loop_NTPase"/>
</dbReference>
<protein>
    <submittedName>
        <fullName evidence="2">ATP-binding protein</fullName>
    </submittedName>
</protein>
<evidence type="ECO:0000313" key="3">
    <source>
        <dbReference type="Proteomes" id="UP001168613"/>
    </source>
</evidence>
<dbReference type="PANTHER" id="PTHR30050">
    <property type="entry name" value="CHROMOSOMAL REPLICATION INITIATOR PROTEIN DNAA"/>
    <property type="match status" value="1"/>
</dbReference>
<sequence>MMAVSSAMSRLEQMGRQVAIAGSVEGSDPVEREMLRLQTEARARAAEAKTQSILGRAAIPPRFSSRRLGTFQAECQGSKRALAIAVEYSEGFSDVLAQGRSMLFLGSVGTGKTHLAVGIAHAVIEQGYEALFSSVLSAIRSVKECYSRDSQITEAQAIRRLVEPDLLILDEVGLQFGSEAEKLILFEIMNGRYENLKPTILLSNLGVAKMEEYLGQRVMDRLREGGGKAVTFDWESYRGRI</sequence>
<keyword evidence="2" id="KW-0067">ATP-binding</keyword>
<dbReference type="Gene3D" id="3.40.50.300">
    <property type="entry name" value="P-loop containing nucleotide triphosphate hydrolases"/>
    <property type="match status" value="1"/>
</dbReference>
<accession>A0ABT8EKT9</accession>
<dbReference type="GO" id="GO:0005524">
    <property type="term" value="F:ATP binding"/>
    <property type="evidence" value="ECO:0007669"/>
    <property type="project" value="UniProtKB-KW"/>
</dbReference>
<dbReference type="CDD" id="cd00009">
    <property type="entry name" value="AAA"/>
    <property type="match status" value="1"/>
</dbReference>
<dbReference type="PANTHER" id="PTHR30050:SF4">
    <property type="entry name" value="ATP-BINDING PROTEIN RV3427C IN INSERTION SEQUENCE-RELATED"/>
    <property type="match status" value="1"/>
</dbReference>
<comment type="caution">
    <text evidence="2">The sequence shown here is derived from an EMBL/GenBank/DDBJ whole genome shotgun (WGS) entry which is preliminary data.</text>
</comment>
<dbReference type="InterPro" id="IPR003593">
    <property type="entry name" value="AAA+_ATPase"/>
</dbReference>
<reference evidence="2" key="1">
    <citation type="submission" date="2021-11" db="EMBL/GenBank/DDBJ databases">
        <title>Draft genome sequence of Alcaligenes endophyticus type strain CCUG 75668T.</title>
        <authorList>
            <person name="Salva-Serra F."/>
            <person name="Duran R.E."/>
            <person name="Seeger M."/>
            <person name="Moore E.R.B."/>
            <person name="Jaen-Luchoro D."/>
        </authorList>
    </citation>
    <scope>NUCLEOTIDE SEQUENCE</scope>
    <source>
        <strain evidence="2">CCUG 75668</strain>
    </source>
</reference>
<keyword evidence="3" id="KW-1185">Reference proteome</keyword>
<gene>
    <name evidence="2" type="ORF">LMS43_10550</name>
</gene>
<dbReference type="Pfam" id="PF01695">
    <property type="entry name" value="IstB_IS21"/>
    <property type="match status" value="1"/>
</dbReference>
<keyword evidence="2" id="KW-0547">Nucleotide-binding</keyword>